<dbReference type="Gene3D" id="2.10.70.10">
    <property type="entry name" value="Complement Module, domain 1"/>
    <property type="match status" value="2"/>
</dbReference>
<dbReference type="InterPro" id="IPR035976">
    <property type="entry name" value="Sushi/SCR/CCP_sf"/>
</dbReference>
<dbReference type="PROSITE" id="PS50923">
    <property type="entry name" value="SUSHI"/>
    <property type="match status" value="2"/>
</dbReference>
<evidence type="ECO:0000259" key="5">
    <source>
        <dbReference type="PROSITE" id="PS50923"/>
    </source>
</evidence>
<sequence>MYTANFLVWLLFFYLNLKKGHSHDLSPGAIANAMCKIYTDNAKKNNICPLSKFKPSISRAVFAESGDFPHMIQLGYQIDDNTEWICSGSIISKNYVLIAAHCTSSRQRGVNVTQLRVRAGVTDQKDLSNAQIRNVESIKLHSKVEIPVKYNDIALIKVKEDFIFNKFVGPVCLYTNEKNPDGKGLQTGLSTATLESFPNSTTFTIRKRRQNSLKCTLPPQLENGRWVVTEADVNPDDLVDINTIIRFECHKGYQLYPNNPLLLCDGSWDETTFPICQKKCPPLYSTTTTTLTCKDIHNGAVPCDEAVDGTSLTYICSAYYEIPPGGRNTLYCYDGVWNFPKPICEPSKRNEFEFC</sequence>
<dbReference type="InterPro" id="IPR043504">
    <property type="entry name" value="Peptidase_S1_PA_chymotrypsin"/>
</dbReference>
<comment type="caution">
    <text evidence="2">Lacks conserved residue(s) required for the propagation of feature annotation.</text>
</comment>
<dbReference type="GO" id="GO:0004252">
    <property type="term" value="F:serine-type endopeptidase activity"/>
    <property type="evidence" value="ECO:0007669"/>
    <property type="project" value="InterPro"/>
</dbReference>
<dbReference type="AlphaFoldDB" id="A0A9N9XG08"/>
<evidence type="ECO:0000313" key="6">
    <source>
        <dbReference type="EMBL" id="CAG9834707.1"/>
    </source>
</evidence>
<dbReference type="Pfam" id="PF00084">
    <property type="entry name" value="Sushi"/>
    <property type="match status" value="1"/>
</dbReference>
<gene>
    <name evidence="6" type="ORF">DIABBA_LOCUS7991</name>
</gene>
<reference evidence="6" key="1">
    <citation type="submission" date="2022-01" db="EMBL/GenBank/DDBJ databases">
        <authorList>
            <person name="King R."/>
        </authorList>
    </citation>
    <scope>NUCLEOTIDE SEQUENCE</scope>
</reference>
<dbReference type="PANTHER" id="PTHR24260:SF147">
    <property type="entry name" value="EG:BACR7A4.3 PROTEIN-RELATED"/>
    <property type="match status" value="1"/>
</dbReference>
<feature type="disulfide bond" evidence="2">
    <location>
        <begin position="249"/>
        <end position="276"/>
    </location>
</feature>
<dbReference type="SMART" id="SM00032">
    <property type="entry name" value="CCP"/>
    <property type="match status" value="2"/>
</dbReference>
<evidence type="ECO:0000256" key="2">
    <source>
        <dbReference type="PROSITE-ProRule" id="PRU00302"/>
    </source>
</evidence>
<dbReference type="SMART" id="SM00020">
    <property type="entry name" value="Tryp_SPc"/>
    <property type="match status" value="1"/>
</dbReference>
<keyword evidence="2" id="KW-0768">Sushi</keyword>
<proteinExistence type="predicted"/>
<protein>
    <submittedName>
        <fullName evidence="6">Uncharacterized protein</fullName>
    </submittedName>
</protein>
<organism evidence="6 7">
    <name type="scientific">Diabrotica balteata</name>
    <name type="common">Banded cucumber beetle</name>
    <dbReference type="NCBI Taxonomy" id="107213"/>
    <lineage>
        <taxon>Eukaryota</taxon>
        <taxon>Metazoa</taxon>
        <taxon>Ecdysozoa</taxon>
        <taxon>Arthropoda</taxon>
        <taxon>Hexapoda</taxon>
        <taxon>Insecta</taxon>
        <taxon>Pterygota</taxon>
        <taxon>Neoptera</taxon>
        <taxon>Endopterygota</taxon>
        <taxon>Coleoptera</taxon>
        <taxon>Polyphaga</taxon>
        <taxon>Cucujiformia</taxon>
        <taxon>Chrysomeloidea</taxon>
        <taxon>Chrysomelidae</taxon>
        <taxon>Galerucinae</taxon>
        <taxon>Diabroticina</taxon>
        <taxon>Diabroticites</taxon>
        <taxon>Diabrotica</taxon>
    </lineage>
</organism>
<dbReference type="InterPro" id="IPR009003">
    <property type="entry name" value="Peptidase_S1_PA"/>
</dbReference>
<dbReference type="Proteomes" id="UP001153709">
    <property type="component" value="Chromosome 5"/>
</dbReference>
<evidence type="ECO:0000259" key="4">
    <source>
        <dbReference type="PROSITE" id="PS50240"/>
    </source>
</evidence>
<evidence type="ECO:0000313" key="7">
    <source>
        <dbReference type="Proteomes" id="UP001153709"/>
    </source>
</evidence>
<feature type="domain" description="Sushi" evidence="5">
    <location>
        <begin position="291"/>
        <end position="346"/>
    </location>
</feature>
<keyword evidence="7" id="KW-1185">Reference proteome</keyword>
<dbReference type="PANTHER" id="PTHR24260">
    <property type="match status" value="1"/>
</dbReference>
<keyword evidence="1 2" id="KW-1015">Disulfide bond</keyword>
<feature type="domain" description="Peptidase S1" evidence="4">
    <location>
        <begin position="57"/>
        <end position="355"/>
    </location>
</feature>
<evidence type="ECO:0000256" key="1">
    <source>
        <dbReference type="ARBA" id="ARBA00023157"/>
    </source>
</evidence>
<dbReference type="FunFam" id="2.40.10.10:FF:000068">
    <property type="entry name" value="transmembrane protease serine 2"/>
    <property type="match status" value="1"/>
</dbReference>
<feature type="domain" description="Sushi" evidence="5">
    <location>
        <begin position="213"/>
        <end position="278"/>
    </location>
</feature>
<dbReference type="EMBL" id="OU898280">
    <property type="protein sequence ID" value="CAG9834707.1"/>
    <property type="molecule type" value="Genomic_DNA"/>
</dbReference>
<dbReference type="InterPro" id="IPR051333">
    <property type="entry name" value="CLIP_Serine_Protease"/>
</dbReference>
<dbReference type="PROSITE" id="PS50240">
    <property type="entry name" value="TRYPSIN_DOM"/>
    <property type="match status" value="1"/>
</dbReference>
<feature type="signal peptide" evidence="3">
    <location>
        <begin position="1"/>
        <end position="22"/>
    </location>
</feature>
<dbReference type="Pfam" id="PF00089">
    <property type="entry name" value="Trypsin"/>
    <property type="match status" value="1"/>
</dbReference>
<dbReference type="InterPro" id="IPR001254">
    <property type="entry name" value="Trypsin_dom"/>
</dbReference>
<dbReference type="SUPFAM" id="SSF57535">
    <property type="entry name" value="Complement control module/SCR domain"/>
    <property type="match status" value="2"/>
</dbReference>
<evidence type="ECO:0000256" key="3">
    <source>
        <dbReference type="SAM" id="SignalP"/>
    </source>
</evidence>
<keyword evidence="3" id="KW-0732">Signal</keyword>
<dbReference type="SUPFAM" id="SSF50494">
    <property type="entry name" value="Trypsin-like serine proteases"/>
    <property type="match status" value="1"/>
</dbReference>
<dbReference type="Gene3D" id="2.40.10.10">
    <property type="entry name" value="Trypsin-like serine proteases"/>
    <property type="match status" value="1"/>
</dbReference>
<dbReference type="GO" id="GO:0006508">
    <property type="term" value="P:proteolysis"/>
    <property type="evidence" value="ECO:0007669"/>
    <property type="project" value="InterPro"/>
</dbReference>
<dbReference type="InterPro" id="IPR000436">
    <property type="entry name" value="Sushi_SCR_CCP_dom"/>
</dbReference>
<name>A0A9N9XG08_DIABA</name>
<feature type="chain" id="PRO_5040403039" evidence="3">
    <location>
        <begin position="23"/>
        <end position="355"/>
    </location>
</feature>
<dbReference type="CDD" id="cd00033">
    <property type="entry name" value="CCP"/>
    <property type="match status" value="2"/>
</dbReference>
<accession>A0A9N9XG08</accession>
<dbReference type="OrthoDB" id="6339452at2759"/>